<evidence type="ECO:0000313" key="3">
    <source>
        <dbReference type="Proteomes" id="UP000325577"/>
    </source>
</evidence>
<feature type="region of interest" description="Disordered" evidence="1">
    <location>
        <begin position="73"/>
        <end position="92"/>
    </location>
</feature>
<keyword evidence="3" id="KW-1185">Reference proteome</keyword>
<dbReference type="OrthoDB" id="1704600at2759"/>
<dbReference type="Proteomes" id="UP000325577">
    <property type="component" value="Linkage Group LG10"/>
</dbReference>
<name>A0A5J5BQW1_9ASTE</name>
<accession>A0A5J5BQW1</accession>
<reference evidence="2 3" key="1">
    <citation type="submission" date="2019-09" db="EMBL/GenBank/DDBJ databases">
        <title>A chromosome-level genome assembly of the Chinese tupelo Nyssa sinensis.</title>
        <authorList>
            <person name="Yang X."/>
            <person name="Kang M."/>
            <person name="Yang Y."/>
            <person name="Xiong H."/>
            <person name="Wang M."/>
            <person name="Zhang Z."/>
            <person name="Wang Z."/>
            <person name="Wu H."/>
            <person name="Ma T."/>
            <person name="Liu J."/>
            <person name="Xi Z."/>
        </authorList>
    </citation>
    <scope>NUCLEOTIDE SEQUENCE [LARGE SCALE GENOMIC DNA]</scope>
    <source>
        <strain evidence="2">J267</strain>
        <tissue evidence="2">Leaf</tissue>
    </source>
</reference>
<gene>
    <name evidence="2" type="ORF">F0562_020063</name>
</gene>
<proteinExistence type="predicted"/>
<evidence type="ECO:0000256" key="1">
    <source>
        <dbReference type="SAM" id="MobiDB-lite"/>
    </source>
</evidence>
<dbReference type="EMBL" id="CM018033">
    <property type="protein sequence ID" value="KAA8545279.1"/>
    <property type="molecule type" value="Genomic_DNA"/>
</dbReference>
<evidence type="ECO:0000313" key="2">
    <source>
        <dbReference type="EMBL" id="KAA8545279.1"/>
    </source>
</evidence>
<dbReference type="AlphaFoldDB" id="A0A5J5BQW1"/>
<sequence length="141" mass="15508">MGNSKRASAQMRPFDADDITTASTRPFDDNGYIGYDPRLLSQCFNESYFAAADDEEHYTAVADPPYHVEGLPPLTRLEKSPPPLPTSAPPGSVTLPVCRSLTAGVVLDNSEDRSIVPYSHHRHYELGFPRAASRDLFPSLT</sequence>
<protein>
    <submittedName>
        <fullName evidence="2">Uncharacterized protein</fullName>
    </submittedName>
</protein>
<feature type="region of interest" description="Disordered" evidence="1">
    <location>
        <begin position="1"/>
        <end position="27"/>
    </location>
</feature>
<organism evidence="2 3">
    <name type="scientific">Nyssa sinensis</name>
    <dbReference type="NCBI Taxonomy" id="561372"/>
    <lineage>
        <taxon>Eukaryota</taxon>
        <taxon>Viridiplantae</taxon>
        <taxon>Streptophyta</taxon>
        <taxon>Embryophyta</taxon>
        <taxon>Tracheophyta</taxon>
        <taxon>Spermatophyta</taxon>
        <taxon>Magnoliopsida</taxon>
        <taxon>eudicotyledons</taxon>
        <taxon>Gunneridae</taxon>
        <taxon>Pentapetalae</taxon>
        <taxon>asterids</taxon>
        <taxon>Cornales</taxon>
        <taxon>Nyssaceae</taxon>
        <taxon>Nyssa</taxon>
    </lineage>
</organism>